<dbReference type="GO" id="GO:0004519">
    <property type="term" value="F:endonuclease activity"/>
    <property type="evidence" value="ECO:0007669"/>
    <property type="project" value="InterPro"/>
</dbReference>
<dbReference type="InterPro" id="IPR044925">
    <property type="entry name" value="His-Me_finger_sf"/>
</dbReference>
<gene>
    <name evidence="2" type="ORF">UX87_C0051G0006</name>
</gene>
<sequence>MNLKKNCENCGKEFIYSPLSRKRARFCSWNCSSKIKKKEQDEKRRIAWASESKEEFLAAMEKRFNKFVIKKEGCWGWNGCKNKQGYGTMLHRHKLLKAHRASYMINHGEITKNLFVLHKCDNPSCSNPEHLFLGTHTDNMIDMTKKKRNRPRAKLTMAQVEKIREDLSIGYTMAEIARNYNVSGTCIFYIKPIDVLFTLFKHRIVID</sequence>
<protein>
    <recommendedName>
        <fullName evidence="1">HNH nuclease domain-containing protein</fullName>
    </recommendedName>
</protein>
<dbReference type="SUPFAM" id="SSF54060">
    <property type="entry name" value="His-Me finger endonucleases"/>
    <property type="match status" value="1"/>
</dbReference>
<evidence type="ECO:0000259" key="1">
    <source>
        <dbReference type="Pfam" id="PF13392"/>
    </source>
</evidence>
<name>A0A0G1RYC5_9BACT</name>
<proteinExistence type="predicted"/>
<accession>A0A0G1RYC5</accession>
<dbReference type="AlphaFoldDB" id="A0A0G1RYC5"/>
<comment type="caution">
    <text evidence="2">The sequence shown here is derived from an EMBL/GenBank/DDBJ whole genome shotgun (WGS) entry which is preliminary data.</text>
</comment>
<dbReference type="InterPro" id="IPR003615">
    <property type="entry name" value="HNH_nuc"/>
</dbReference>
<dbReference type="InterPro" id="IPR044930">
    <property type="entry name" value="Homing_endonuclease_His-Me"/>
</dbReference>
<dbReference type="Gene3D" id="3.90.75.10">
    <property type="entry name" value="Homing Intron 3 (I-ppo) Encoded Endonuclease, Chain A"/>
    <property type="match status" value="1"/>
</dbReference>
<dbReference type="Pfam" id="PF13392">
    <property type="entry name" value="HNH_3"/>
    <property type="match status" value="1"/>
</dbReference>
<feature type="domain" description="HNH nuclease" evidence="1">
    <location>
        <begin position="97"/>
        <end position="140"/>
    </location>
</feature>
<organism evidence="2 3">
    <name type="scientific">Candidatus Amesbacteria bacterium GW2011_GWA1_47_16</name>
    <dbReference type="NCBI Taxonomy" id="1618353"/>
    <lineage>
        <taxon>Bacteria</taxon>
        <taxon>Candidatus Amesiibacteriota</taxon>
    </lineage>
</organism>
<reference evidence="2 3" key="1">
    <citation type="journal article" date="2015" name="Nature">
        <title>rRNA introns, odd ribosomes, and small enigmatic genomes across a large radiation of phyla.</title>
        <authorList>
            <person name="Brown C.T."/>
            <person name="Hug L.A."/>
            <person name="Thomas B.C."/>
            <person name="Sharon I."/>
            <person name="Castelle C.J."/>
            <person name="Singh A."/>
            <person name="Wilkins M.J."/>
            <person name="Williams K.H."/>
            <person name="Banfield J.F."/>
        </authorList>
    </citation>
    <scope>NUCLEOTIDE SEQUENCE [LARGE SCALE GENOMIC DNA]</scope>
</reference>
<dbReference type="Proteomes" id="UP000034364">
    <property type="component" value="Unassembled WGS sequence"/>
</dbReference>
<evidence type="ECO:0000313" key="3">
    <source>
        <dbReference type="Proteomes" id="UP000034364"/>
    </source>
</evidence>
<evidence type="ECO:0000313" key="2">
    <source>
        <dbReference type="EMBL" id="KKU62324.1"/>
    </source>
</evidence>
<dbReference type="EMBL" id="LCNV01000051">
    <property type="protein sequence ID" value="KKU62324.1"/>
    <property type="molecule type" value="Genomic_DNA"/>
</dbReference>